<organism evidence="1 2">
    <name type="scientific">Scopulibacillus darangshiensis</name>
    <dbReference type="NCBI Taxonomy" id="442528"/>
    <lineage>
        <taxon>Bacteria</taxon>
        <taxon>Bacillati</taxon>
        <taxon>Bacillota</taxon>
        <taxon>Bacilli</taxon>
        <taxon>Bacillales</taxon>
        <taxon>Sporolactobacillaceae</taxon>
        <taxon>Scopulibacillus</taxon>
    </lineage>
</organism>
<dbReference type="EMBL" id="SLXK01000047">
    <property type="protein sequence ID" value="TCP20977.1"/>
    <property type="molecule type" value="Genomic_DNA"/>
</dbReference>
<protein>
    <submittedName>
        <fullName evidence="1">Uncharacterized protein DUF3891</fullName>
    </submittedName>
</protein>
<dbReference type="AlphaFoldDB" id="A0A4R2NHW3"/>
<dbReference type="InterPro" id="IPR024992">
    <property type="entry name" value="DUF3891"/>
</dbReference>
<sequence length="259" mass="30431">MSLLIIYEREDDFVMIAQDDHGRVSGGFANAWREDLFLGKDRREDVEYAVSEHDRSWLAMDDTPIWNDELGEPYSFMDYPLSLRIVFYKKGIDETTCQNPYAGLLCSLHYTHLMEGNDDEAVKSFVHEETERQQKLMSEFNLSGKQSQDMIKEHRKLLGFCDNLSLFICMNEPMTALENTGWFAKGFNERFNFFDNEKIVPNWLKRERVTLSHFPFSDHLTVQLPLRKVKKELIKEIGIAKAYRMTPIKSRTVTFTRED</sequence>
<dbReference type="RefSeq" id="WP_243647172.1">
    <property type="nucleotide sequence ID" value="NZ_SLXK01000047.1"/>
</dbReference>
<accession>A0A4R2NHW3</accession>
<evidence type="ECO:0000313" key="1">
    <source>
        <dbReference type="EMBL" id="TCP20977.1"/>
    </source>
</evidence>
<proteinExistence type="predicted"/>
<evidence type="ECO:0000313" key="2">
    <source>
        <dbReference type="Proteomes" id="UP000295416"/>
    </source>
</evidence>
<name>A0A4R2NHW3_9BACL</name>
<gene>
    <name evidence="1" type="ORF">EV207_14728</name>
</gene>
<reference evidence="1 2" key="1">
    <citation type="submission" date="2019-03" db="EMBL/GenBank/DDBJ databases">
        <title>Genomic Encyclopedia of Type Strains, Phase IV (KMG-IV): sequencing the most valuable type-strain genomes for metagenomic binning, comparative biology and taxonomic classification.</title>
        <authorList>
            <person name="Goeker M."/>
        </authorList>
    </citation>
    <scope>NUCLEOTIDE SEQUENCE [LARGE SCALE GENOMIC DNA]</scope>
    <source>
        <strain evidence="1 2">DSM 19377</strain>
    </source>
</reference>
<comment type="caution">
    <text evidence="1">The sequence shown here is derived from an EMBL/GenBank/DDBJ whole genome shotgun (WGS) entry which is preliminary data.</text>
</comment>
<dbReference type="Pfam" id="PF13030">
    <property type="entry name" value="DUF3891"/>
    <property type="match status" value="1"/>
</dbReference>
<dbReference type="Proteomes" id="UP000295416">
    <property type="component" value="Unassembled WGS sequence"/>
</dbReference>
<keyword evidence="2" id="KW-1185">Reference proteome</keyword>